<accession>D3BU95</accession>
<name>D3BU95_HETP5</name>
<sequence length="90" mass="10603">MYFGNGSTRNYLYMKHCAICGKNAVKEYFSQTSSYYRNRASANYNFCSNGCMEEFDNTRKCRYCSYYEKLVQVPCGFMLCTNSMKRNKMS</sequence>
<reference evidence="1 2" key="1">
    <citation type="journal article" date="2011" name="Genome Res.">
        <title>Phylogeny-wide analysis of social amoeba genomes highlights ancient origins for complex intercellular communication.</title>
        <authorList>
            <person name="Heidel A.J."/>
            <person name="Lawal H.M."/>
            <person name="Felder M."/>
            <person name="Schilde C."/>
            <person name="Helps N.R."/>
            <person name="Tunggal B."/>
            <person name="Rivero F."/>
            <person name="John U."/>
            <person name="Schleicher M."/>
            <person name="Eichinger L."/>
            <person name="Platzer M."/>
            <person name="Noegel A.A."/>
            <person name="Schaap P."/>
            <person name="Gloeckner G."/>
        </authorList>
    </citation>
    <scope>NUCLEOTIDE SEQUENCE [LARGE SCALE GENOMIC DNA]</scope>
    <source>
        <strain evidence="2">ATCC 26659 / Pp 5 / PN500</strain>
    </source>
</reference>
<dbReference type="AlphaFoldDB" id="D3BU95"/>
<proteinExistence type="predicted"/>
<gene>
    <name evidence="1" type="ORF">PPL_11714</name>
</gene>
<dbReference type="Proteomes" id="UP000001396">
    <property type="component" value="Unassembled WGS sequence"/>
</dbReference>
<dbReference type="InParanoid" id="D3BU95"/>
<comment type="caution">
    <text evidence="1">The sequence shown here is derived from an EMBL/GenBank/DDBJ whole genome shotgun (WGS) entry which is preliminary data.</text>
</comment>
<evidence type="ECO:0008006" key="3">
    <source>
        <dbReference type="Google" id="ProtNLM"/>
    </source>
</evidence>
<evidence type="ECO:0000313" key="1">
    <source>
        <dbReference type="EMBL" id="EFA75029.1"/>
    </source>
</evidence>
<dbReference type="GeneID" id="31367182"/>
<evidence type="ECO:0000313" key="2">
    <source>
        <dbReference type="Proteomes" id="UP000001396"/>
    </source>
</evidence>
<dbReference type="EMBL" id="ADBJ01000059">
    <property type="protein sequence ID" value="EFA75029.1"/>
    <property type="molecule type" value="Genomic_DNA"/>
</dbReference>
<organism evidence="1 2">
    <name type="scientific">Heterostelium pallidum (strain ATCC 26659 / Pp 5 / PN500)</name>
    <name type="common">Cellular slime mold</name>
    <name type="synonym">Polysphondylium pallidum</name>
    <dbReference type="NCBI Taxonomy" id="670386"/>
    <lineage>
        <taxon>Eukaryota</taxon>
        <taxon>Amoebozoa</taxon>
        <taxon>Evosea</taxon>
        <taxon>Eumycetozoa</taxon>
        <taxon>Dictyostelia</taxon>
        <taxon>Acytosteliales</taxon>
        <taxon>Acytosteliaceae</taxon>
        <taxon>Heterostelium</taxon>
    </lineage>
</organism>
<protein>
    <recommendedName>
        <fullName evidence="3">MYM-type domain-containing protein</fullName>
    </recommendedName>
</protein>
<dbReference type="RefSeq" id="XP_020427163.1">
    <property type="nucleotide sequence ID" value="XM_020582463.1"/>
</dbReference>
<keyword evidence="2" id="KW-1185">Reference proteome</keyword>